<evidence type="ECO:0000313" key="7">
    <source>
        <dbReference type="Proteomes" id="UP001230466"/>
    </source>
</evidence>
<dbReference type="Gene3D" id="1.10.287.470">
    <property type="entry name" value="Helix hairpin bin"/>
    <property type="match status" value="1"/>
</dbReference>
<feature type="domain" description="Multidrug resistance protein MdtA-like barrel-sandwich hybrid" evidence="4">
    <location>
        <begin position="83"/>
        <end position="201"/>
    </location>
</feature>
<dbReference type="AlphaFoldDB" id="A0AAW8CMI4"/>
<dbReference type="EMBL" id="JASAYJ010000002">
    <property type="protein sequence ID" value="MDP8186378.1"/>
    <property type="molecule type" value="Genomic_DNA"/>
</dbReference>
<evidence type="ECO:0000259" key="3">
    <source>
        <dbReference type="Pfam" id="PF25876"/>
    </source>
</evidence>
<accession>A0AAW8CMI4</accession>
<dbReference type="Gene3D" id="2.40.30.170">
    <property type="match status" value="1"/>
</dbReference>
<evidence type="ECO:0000259" key="4">
    <source>
        <dbReference type="Pfam" id="PF25917"/>
    </source>
</evidence>
<proteinExistence type="inferred from homology"/>
<feature type="domain" description="CusB-like beta-barrel" evidence="5">
    <location>
        <begin position="213"/>
        <end position="285"/>
    </location>
</feature>
<dbReference type="SUPFAM" id="SSF111369">
    <property type="entry name" value="HlyD-like secretion proteins"/>
    <property type="match status" value="1"/>
</dbReference>
<gene>
    <name evidence="6" type="ORF">QJU78_01080</name>
</gene>
<comment type="caution">
    <text evidence="6">The sequence shown here is derived from an EMBL/GenBank/DDBJ whole genome shotgun (WGS) entry which is preliminary data.</text>
</comment>
<dbReference type="InterPro" id="IPR058624">
    <property type="entry name" value="MdtA-like_HH"/>
</dbReference>
<dbReference type="Proteomes" id="UP001230466">
    <property type="component" value="Unassembled WGS sequence"/>
</dbReference>
<reference evidence="6" key="1">
    <citation type="journal article" date="2023" name="Front. Microbiol.">
        <title>Phylogeography and host specificity of Pasteurellaceae pathogenic to sea-farmed fish in the north-east Atlantic.</title>
        <authorList>
            <person name="Gulla S."/>
            <person name="Colquhoun D.J."/>
            <person name="Olsen A.B."/>
            <person name="Spilsberg B."/>
            <person name="Lagesen K."/>
            <person name="Aakesson C.P."/>
            <person name="Strom S."/>
            <person name="Manji F."/>
            <person name="Birkbeck T.H."/>
            <person name="Nilsen H.K."/>
        </authorList>
    </citation>
    <scope>NUCLEOTIDE SEQUENCE</scope>
    <source>
        <strain evidence="6">VIB1234</strain>
    </source>
</reference>
<dbReference type="RefSeq" id="WP_211597126.1">
    <property type="nucleotide sequence ID" value="NZ_JAGRQI010000002.1"/>
</dbReference>
<keyword evidence="2" id="KW-0175">Coiled coil</keyword>
<dbReference type="InterPro" id="IPR006143">
    <property type="entry name" value="RND_pump_MFP"/>
</dbReference>
<dbReference type="InterPro" id="IPR058792">
    <property type="entry name" value="Beta-barrel_RND_2"/>
</dbReference>
<dbReference type="InterPro" id="IPR058625">
    <property type="entry name" value="MdtA-like_BSH"/>
</dbReference>
<dbReference type="PANTHER" id="PTHR30469">
    <property type="entry name" value="MULTIDRUG RESISTANCE PROTEIN MDTA"/>
    <property type="match status" value="1"/>
</dbReference>
<protein>
    <submittedName>
        <fullName evidence="6">Efflux RND transporter periplasmic adaptor subunit</fullName>
    </submittedName>
</protein>
<dbReference type="Pfam" id="PF25954">
    <property type="entry name" value="Beta-barrel_RND_2"/>
    <property type="match status" value="1"/>
</dbReference>
<dbReference type="Gene3D" id="2.40.50.100">
    <property type="match status" value="1"/>
</dbReference>
<dbReference type="Pfam" id="PF25876">
    <property type="entry name" value="HH_MFP_RND"/>
    <property type="match status" value="1"/>
</dbReference>
<dbReference type="FunFam" id="2.40.30.170:FF:000010">
    <property type="entry name" value="Efflux RND transporter periplasmic adaptor subunit"/>
    <property type="match status" value="1"/>
</dbReference>
<dbReference type="Pfam" id="PF25917">
    <property type="entry name" value="BSH_RND"/>
    <property type="match status" value="1"/>
</dbReference>
<dbReference type="GO" id="GO:1990281">
    <property type="term" value="C:efflux pump complex"/>
    <property type="evidence" value="ECO:0007669"/>
    <property type="project" value="TreeGrafter"/>
</dbReference>
<dbReference type="PANTHER" id="PTHR30469:SF11">
    <property type="entry name" value="BLL4320 PROTEIN"/>
    <property type="match status" value="1"/>
</dbReference>
<dbReference type="Gene3D" id="2.40.420.20">
    <property type="match status" value="1"/>
</dbReference>
<dbReference type="GO" id="GO:0015562">
    <property type="term" value="F:efflux transmembrane transporter activity"/>
    <property type="evidence" value="ECO:0007669"/>
    <property type="project" value="TreeGrafter"/>
</dbReference>
<evidence type="ECO:0000313" key="6">
    <source>
        <dbReference type="EMBL" id="MDP8186378.1"/>
    </source>
</evidence>
<comment type="similarity">
    <text evidence="1">Belongs to the membrane fusion protein (MFP) (TC 8.A.1) family.</text>
</comment>
<evidence type="ECO:0000256" key="2">
    <source>
        <dbReference type="SAM" id="Coils"/>
    </source>
</evidence>
<feature type="coiled-coil region" evidence="2">
    <location>
        <begin position="120"/>
        <end position="171"/>
    </location>
</feature>
<organism evidence="6 7">
    <name type="scientific">Pasteurella atlantica</name>
    <dbReference type="NCBI Taxonomy" id="2827233"/>
    <lineage>
        <taxon>Bacteria</taxon>
        <taxon>Pseudomonadati</taxon>
        <taxon>Pseudomonadota</taxon>
        <taxon>Gammaproteobacteria</taxon>
        <taxon>Pasteurellales</taxon>
        <taxon>Pasteurellaceae</taxon>
        <taxon>Pasteurella</taxon>
    </lineage>
</organism>
<name>A0AAW8CMI4_9PAST</name>
<evidence type="ECO:0000256" key="1">
    <source>
        <dbReference type="ARBA" id="ARBA00009477"/>
    </source>
</evidence>
<evidence type="ECO:0000259" key="5">
    <source>
        <dbReference type="Pfam" id="PF25954"/>
    </source>
</evidence>
<feature type="domain" description="Multidrug resistance protein MdtA-like alpha-helical hairpin" evidence="3">
    <location>
        <begin position="115"/>
        <end position="177"/>
    </location>
</feature>
<sequence length="403" mass="44562">MKIKQKKKARGKKFLLILVLIVTLIIFGGVVGMQQFIKMKKAEFAQNMPETVNLVTAMKLEPQQWIPTIKTTGKIRPNQGAMLSAQMSGTVKDVLVKSGQQVKKGQLLVEIDSTVEKANLRAAETQLPQAKKNYQRYQTLIKSGSASKAEYDNIQATYNQLVANIEALKASIKRRQIYAPFDGIAGIVKVNQGQYISMGTPIVRVEDRSAMKVQFTLPQTELQKIKLKQDVVVTTDVLANQPFPAKITAIDPAVNTATGLVELEATITAGQQKLLSGMFVNLNIQLPSEKEQIVVPQIAVTYTMYGETVYVLQPLSDKDKEMVERMKERNPTLDANKMYRAKQIDVKTLDRNGNFAQLDSHKGVKIGDRIVTGGFQRLSNNALVTVADQQGVGETAPDTISNL</sequence>
<dbReference type="NCBIfam" id="TIGR01730">
    <property type="entry name" value="RND_mfp"/>
    <property type="match status" value="1"/>
</dbReference>